<dbReference type="EMBL" id="CAMGYJ010000004">
    <property type="protein sequence ID" value="CAI0401851.1"/>
    <property type="molecule type" value="Genomic_DNA"/>
</dbReference>
<dbReference type="AlphaFoldDB" id="A0AAV0IXX9"/>
<proteinExistence type="predicted"/>
<reference evidence="1" key="1">
    <citation type="submission" date="2022-08" db="EMBL/GenBank/DDBJ databases">
        <authorList>
            <person name="Gutierrez-Valencia J."/>
        </authorList>
    </citation>
    <scope>NUCLEOTIDE SEQUENCE</scope>
</reference>
<comment type="caution">
    <text evidence="1">The sequence shown here is derived from an EMBL/GenBank/DDBJ whole genome shotgun (WGS) entry which is preliminary data.</text>
</comment>
<feature type="non-terminal residue" evidence="1">
    <location>
        <position position="72"/>
    </location>
</feature>
<organism evidence="1 2">
    <name type="scientific">Linum tenue</name>
    <dbReference type="NCBI Taxonomy" id="586396"/>
    <lineage>
        <taxon>Eukaryota</taxon>
        <taxon>Viridiplantae</taxon>
        <taxon>Streptophyta</taxon>
        <taxon>Embryophyta</taxon>
        <taxon>Tracheophyta</taxon>
        <taxon>Spermatophyta</taxon>
        <taxon>Magnoliopsida</taxon>
        <taxon>eudicotyledons</taxon>
        <taxon>Gunneridae</taxon>
        <taxon>Pentapetalae</taxon>
        <taxon>rosids</taxon>
        <taxon>fabids</taxon>
        <taxon>Malpighiales</taxon>
        <taxon>Linaceae</taxon>
        <taxon>Linum</taxon>
    </lineage>
</organism>
<evidence type="ECO:0008006" key="3">
    <source>
        <dbReference type="Google" id="ProtNLM"/>
    </source>
</evidence>
<sequence length="72" mass="8098">MDAPSWRLTPSGDFSIKSAYQLLLSEGTDGGDTHLVWTAAWCTPSLQRTKTLLWLVLHGCFLTNGECHRRHL</sequence>
<name>A0AAV0IXX9_9ROSI</name>
<evidence type="ECO:0000313" key="1">
    <source>
        <dbReference type="EMBL" id="CAI0401851.1"/>
    </source>
</evidence>
<gene>
    <name evidence="1" type="ORF">LITE_LOCUS11372</name>
</gene>
<accession>A0AAV0IXX9</accession>
<keyword evidence="2" id="KW-1185">Reference proteome</keyword>
<dbReference type="Proteomes" id="UP001154282">
    <property type="component" value="Unassembled WGS sequence"/>
</dbReference>
<evidence type="ECO:0000313" key="2">
    <source>
        <dbReference type="Proteomes" id="UP001154282"/>
    </source>
</evidence>
<protein>
    <recommendedName>
        <fullName evidence="3">Reverse transcriptase zinc-binding domain-containing protein</fullName>
    </recommendedName>
</protein>